<organism evidence="8 9">
    <name type="scientific">Rhizobium leguminosarum</name>
    <dbReference type="NCBI Taxonomy" id="384"/>
    <lineage>
        <taxon>Bacteria</taxon>
        <taxon>Pseudomonadati</taxon>
        <taxon>Pseudomonadota</taxon>
        <taxon>Alphaproteobacteria</taxon>
        <taxon>Hyphomicrobiales</taxon>
        <taxon>Rhizobiaceae</taxon>
        <taxon>Rhizobium/Agrobacterium group</taxon>
        <taxon>Rhizobium</taxon>
    </lineage>
</organism>
<dbReference type="PANTHER" id="PTHR43875">
    <property type="entry name" value="MALTODEXTRIN IMPORT ATP-BINDING PROTEIN MSMX"/>
    <property type="match status" value="1"/>
</dbReference>
<dbReference type="Gene3D" id="2.40.50.140">
    <property type="entry name" value="Nucleic acid-binding proteins"/>
    <property type="match status" value="1"/>
</dbReference>
<dbReference type="NCBIfam" id="NF008653">
    <property type="entry name" value="PRK11650.1"/>
    <property type="match status" value="1"/>
</dbReference>
<keyword evidence="4" id="KW-0997">Cell inner membrane</keyword>
<evidence type="ECO:0000256" key="5">
    <source>
        <dbReference type="ARBA" id="ARBA00022741"/>
    </source>
</evidence>
<dbReference type="Gene3D" id="2.40.50.100">
    <property type="match status" value="1"/>
</dbReference>
<dbReference type="OrthoDB" id="9802264at2"/>
<sequence length="371" mass="39954">MAFLEISGLKKRFGAVDILKGIDLELEKGGFLVLVGPSGCGKSTLLNTIAGLETITSGDIRIDGRDISGLHPSKRDIAMVFQSYALYLNMTVAGNIAFGMEIRGVPKEERARAIAQVSDMLQIGHLLDRKPSQLSGGQRQRVAMGRALVRNPQVFLFDEPLSNLDAKLRVDMRTEIKRLHQRMGTTFVYVTHDQIEAMTLATKIAVLKDGVLQQFGTPAEIYNSPSNIFVADFMGSPAMNLLTATVENGAGGLEVSLERPNAAPLRLPVISGNDGLTAYTGKQVIFGIRPEALTDPDGADRKARSLTEGDCLIEVVEPAGSDTFAVTKLGGKSVVARLRADTGIAPGQNTRLAFNLDKAVFFDPDTQARIA</sequence>
<dbReference type="RefSeq" id="WP_065279637.1">
    <property type="nucleotide sequence ID" value="NZ_CP016286.1"/>
</dbReference>
<evidence type="ECO:0000259" key="7">
    <source>
        <dbReference type="PROSITE" id="PS50893"/>
    </source>
</evidence>
<protein>
    <submittedName>
        <fullName evidence="8">Sugar ABC transporter ATP-binding protein</fullName>
    </submittedName>
</protein>
<dbReference type="InterPro" id="IPR040582">
    <property type="entry name" value="OB_MalK-like"/>
</dbReference>
<reference evidence="8 9" key="1">
    <citation type="submission" date="2016-06" db="EMBL/GenBank/DDBJ databases">
        <title>Microsymbionts genomes from the relict species Vavilovia formosa.</title>
        <authorList>
            <person name="Chirak E."/>
            <person name="Kimeklis A."/>
            <person name="Andronov E."/>
        </authorList>
    </citation>
    <scope>NUCLEOTIDE SEQUENCE [LARGE SCALE GENOMIC DNA]</scope>
    <source>
        <strain evidence="8 9">Vaf10</strain>
    </source>
</reference>
<dbReference type="SUPFAM" id="SSF50331">
    <property type="entry name" value="MOP-like"/>
    <property type="match status" value="1"/>
</dbReference>
<dbReference type="SUPFAM" id="SSF52540">
    <property type="entry name" value="P-loop containing nucleoside triphosphate hydrolases"/>
    <property type="match status" value="1"/>
</dbReference>
<comment type="similarity">
    <text evidence="2">Belongs to the ABC transporter superfamily.</text>
</comment>
<dbReference type="AlphaFoldDB" id="A0A1B1C600"/>
<dbReference type="Gene3D" id="3.40.50.300">
    <property type="entry name" value="P-loop containing nucleotide triphosphate hydrolases"/>
    <property type="match status" value="1"/>
</dbReference>
<name>A0A1B1C600_RHILE</name>
<dbReference type="InterPro" id="IPR003439">
    <property type="entry name" value="ABC_transporter-like_ATP-bd"/>
</dbReference>
<evidence type="ECO:0000256" key="2">
    <source>
        <dbReference type="ARBA" id="ARBA00005417"/>
    </source>
</evidence>
<dbReference type="PROSITE" id="PS00211">
    <property type="entry name" value="ABC_TRANSPORTER_1"/>
    <property type="match status" value="1"/>
</dbReference>
<dbReference type="GO" id="GO:0016887">
    <property type="term" value="F:ATP hydrolysis activity"/>
    <property type="evidence" value="ECO:0007669"/>
    <property type="project" value="InterPro"/>
</dbReference>
<keyword evidence="5" id="KW-0547">Nucleotide-binding</keyword>
<accession>A0A1B1C600</accession>
<keyword evidence="4" id="KW-0472">Membrane</keyword>
<keyword evidence="4" id="KW-1003">Cell membrane</keyword>
<dbReference type="EMBL" id="CP016286">
    <property type="protein sequence ID" value="ANP85171.1"/>
    <property type="molecule type" value="Genomic_DNA"/>
</dbReference>
<keyword evidence="6 8" id="KW-0067">ATP-binding</keyword>
<evidence type="ECO:0000256" key="4">
    <source>
        <dbReference type="ARBA" id="ARBA00022519"/>
    </source>
</evidence>
<dbReference type="InterPro" id="IPR003593">
    <property type="entry name" value="AAA+_ATPase"/>
</dbReference>
<proteinExistence type="inferred from homology"/>
<dbReference type="GO" id="GO:0140359">
    <property type="term" value="F:ABC-type transporter activity"/>
    <property type="evidence" value="ECO:0007669"/>
    <property type="project" value="InterPro"/>
</dbReference>
<dbReference type="GO" id="GO:0055052">
    <property type="term" value="C:ATP-binding cassette (ABC) transporter complex, substrate-binding subunit-containing"/>
    <property type="evidence" value="ECO:0007669"/>
    <property type="project" value="TreeGrafter"/>
</dbReference>
<dbReference type="PANTHER" id="PTHR43875:SF14">
    <property type="entry name" value="ABC TRANSPORTER ATP-BINDING PROTEIN"/>
    <property type="match status" value="1"/>
</dbReference>
<evidence type="ECO:0000313" key="8">
    <source>
        <dbReference type="EMBL" id="ANP85171.1"/>
    </source>
</evidence>
<dbReference type="SMART" id="SM00382">
    <property type="entry name" value="AAA"/>
    <property type="match status" value="1"/>
</dbReference>
<dbReference type="InterPro" id="IPR008995">
    <property type="entry name" value="Mo/tungstate-bd_C_term_dom"/>
</dbReference>
<evidence type="ECO:0000256" key="3">
    <source>
        <dbReference type="ARBA" id="ARBA00022448"/>
    </source>
</evidence>
<dbReference type="FunFam" id="3.40.50.300:FF:000042">
    <property type="entry name" value="Maltose/maltodextrin ABC transporter, ATP-binding protein"/>
    <property type="match status" value="1"/>
</dbReference>
<dbReference type="GO" id="GO:0008643">
    <property type="term" value="P:carbohydrate transport"/>
    <property type="evidence" value="ECO:0007669"/>
    <property type="project" value="InterPro"/>
</dbReference>
<feature type="domain" description="ABC transporter" evidence="7">
    <location>
        <begin position="4"/>
        <end position="234"/>
    </location>
</feature>
<evidence type="ECO:0000256" key="1">
    <source>
        <dbReference type="ARBA" id="ARBA00004417"/>
    </source>
</evidence>
<gene>
    <name evidence="8" type="ORF">BA011_05065</name>
</gene>
<dbReference type="Pfam" id="PF17912">
    <property type="entry name" value="OB_MalK"/>
    <property type="match status" value="1"/>
</dbReference>
<dbReference type="InterPro" id="IPR017871">
    <property type="entry name" value="ABC_transporter-like_CS"/>
</dbReference>
<comment type="subcellular location">
    <subcellularLocation>
        <location evidence="1">Cell inner membrane</location>
        <topology evidence="1">Peripheral membrane protein</topology>
    </subcellularLocation>
</comment>
<evidence type="ECO:0000313" key="9">
    <source>
        <dbReference type="Proteomes" id="UP000092691"/>
    </source>
</evidence>
<dbReference type="CDD" id="cd03301">
    <property type="entry name" value="ABC_MalK_N"/>
    <property type="match status" value="1"/>
</dbReference>
<dbReference type="InterPro" id="IPR047641">
    <property type="entry name" value="ABC_transpr_MalK/UgpC-like"/>
</dbReference>
<dbReference type="Proteomes" id="UP000092691">
    <property type="component" value="Chromosome"/>
</dbReference>
<keyword evidence="3" id="KW-0813">Transport</keyword>
<dbReference type="GO" id="GO:0005524">
    <property type="term" value="F:ATP binding"/>
    <property type="evidence" value="ECO:0007669"/>
    <property type="project" value="UniProtKB-KW"/>
</dbReference>
<dbReference type="PROSITE" id="PS50893">
    <property type="entry name" value="ABC_TRANSPORTER_2"/>
    <property type="match status" value="1"/>
</dbReference>
<evidence type="ECO:0000256" key="6">
    <source>
        <dbReference type="ARBA" id="ARBA00022840"/>
    </source>
</evidence>
<dbReference type="InterPro" id="IPR015855">
    <property type="entry name" value="ABC_transpr_MalK-like"/>
</dbReference>
<dbReference type="InterPro" id="IPR012340">
    <property type="entry name" value="NA-bd_OB-fold"/>
</dbReference>
<dbReference type="InterPro" id="IPR027417">
    <property type="entry name" value="P-loop_NTPase"/>
</dbReference>
<dbReference type="Pfam" id="PF00005">
    <property type="entry name" value="ABC_tran"/>
    <property type="match status" value="1"/>
</dbReference>